<dbReference type="InterPro" id="IPR021533">
    <property type="entry name" value="PepSY-like"/>
</dbReference>
<protein>
    <recommendedName>
        <fullName evidence="2">Putative beta-lactamase-inhibitor-like PepSY-like domain-containing protein</fullName>
    </recommendedName>
</protein>
<reference evidence="3 4" key="1">
    <citation type="submission" date="2019-03" db="EMBL/GenBank/DDBJ databases">
        <authorList>
            <person name="Kim M.K.M."/>
        </authorList>
    </citation>
    <scope>NUCLEOTIDE SEQUENCE [LARGE SCALE GENOMIC DNA]</scope>
    <source>
        <strain evidence="3 4">17J68-15</strain>
    </source>
</reference>
<proteinExistence type="predicted"/>
<dbReference type="Proteomes" id="UP000295164">
    <property type="component" value="Unassembled WGS sequence"/>
</dbReference>
<gene>
    <name evidence="3" type="ORF">E0486_09190</name>
</gene>
<sequence length="176" mass="19244">MKTHLLSLAAAVMLLASCGASRTTTMSSSTNNAAYGVPSVVGSNFATQFPGATNIHWSAYDATASPLDWDLAGWPTLTGNDYMVTFDQYGNRYYAWYDNAGNWIGSAYAVTNLGVLPAGISTAIQQNFSGYTIESVQREQWKGNAAYELKLRNYEGKLKLLMDENGTVLKRKDKVE</sequence>
<evidence type="ECO:0000313" key="4">
    <source>
        <dbReference type="Proteomes" id="UP000295164"/>
    </source>
</evidence>
<accession>A0A4R4DZU6</accession>
<dbReference type="PROSITE" id="PS51257">
    <property type="entry name" value="PROKAR_LIPOPROTEIN"/>
    <property type="match status" value="1"/>
</dbReference>
<evidence type="ECO:0000259" key="2">
    <source>
        <dbReference type="Pfam" id="PF11396"/>
    </source>
</evidence>
<comment type="caution">
    <text evidence="3">The sequence shown here is derived from an EMBL/GenBank/DDBJ whole genome shotgun (WGS) entry which is preliminary data.</text>
</comment>
<feature type="chain" id="PRO_5020260769" description="Putative beta-lactamase-inhibitor-like PepSY-like domain-containing protein" evidence="1">
    <location>
        <begin position="23"/>
        <end position="176"/>
    </location>
</feature>
<dbReference type="Gene3D" id="3.10.450.360">
    <property type="match status" value="1"/>
</dbReference>
<organism evidence="3 4">
    <name type="scientific">Flaviaesturariibacter aridisoli</name>
    <dbReference type="NCBI Taxonomy" id="2545761"/>
    <lineage>
        <taxon>Bacteria</taxon>
        <taxon>Pseudomonadati</taxon>
        <taxon>Bacteroidota</taxon>
        <taxon>Chitinophagia</taxon>
        <taxon>Chitinophagales</taxon>
        <taxon>Chitinophagaceae</taxon>
        <taxon>Flaviaestuariibacter</taxon>
    </lineage>
</organism>
<evidence type="ECO:0000256" key="1">
    <source>
        <dbReference type="SAM" id="SignalP"/>
    </source>
</evidence>
<keyword evidence="4" id="KW-1185">Reference proteome</keyword>
<feature type="signal peptide" evidence="1">
    <location>
        <begin position="1"/>
        <end position="22"/>
    </location>
</feature>
<dbReference type="SUPFAM" id="SSF160574">
    <property type="entry name" value="BT0923-like"/>
    <property type="match status" value="1"/>
</dbReference>
<feature type="domain" description="Putative beta-lactamase-inhibitor-like PepSY-like" evidence="2">
    <location>
        <begin position="82"/>
        <end position="169"/>
    </location>
</feature>
<dbReference type="AlphaFoldDB" id="A0A4R4DZU6"/>
<dbReference type="Pfam" id="PF11396">
    <property type="entry name" value="PepSY_like"/>
    <property type="match status" value="1"/>
</dbReference>
<dbReference type="RefSeq" id="WP_131851868.1">
    <property type="nucleotide sequence ID" value="NZ_SKFH01000011.1"/>
</dbReference>
<name>A0A4R4DZU6_9BACT</name>
<keyword evidence="1" id="KW-0732">Signal</keyword>
<dbReference type="OrthoDB" id="1121502at2"/>
<evidence type="ECO:0000313" key="3">
    <source>
        <dbReference type="EMBL" id="TCZ72254.1"/>
    </source>
</evidence>
<dbReference type="EMBL" id="SKFH01000011">
    <property type="protein sequence ID" value="TCZ72254.1"/>
    <property type="molecule type" value="Genomic_DNA"/>
</dbReference>